<evidence type="ECO:0000313" key="3">
    <source>
        <dbReference type="EMBL" id="KHL25902.1"/>
    </source>
</evidence>
<gene>
    <name evidence="3" type="ORF">PK98_04800</name>
</gene>
<proteinExistence type="predicted"/>
<dbReference type="SUPFAM" id="SSF51182">
    <property type="entry name" value="RmlC-like cupins"/>
    <property type="match status" value="1"/>
</dbReference>
<dbReference type="Proteomes" id="UP000030988">
    <property type="component" value="Unassembled WGS sequence"/>
</dbReference>
<dbReference type="InterPro" id="IPR013096">
    <property type="entry name" value="Cupin_2"/>
</dbReference>
<dbReference type="Pfam" id="PF07883">
    <property type="entry name" value="Cupin_2"/>
    <property type="match status" value="1"/>
</dbReference>
<dbReference type="CDD" id="cd02223">
    <property type="entry name" value="cupin_Bh2720-like"/>
    <property type="match status" value="1"/>
</dbReference>
<name>A0A0B2C0U0_9SPHN</name>
<sequence>MAVFNKDIIAQTTKNTHWQKEVYYDEQCQIVMMHIEPGMDIGEETHEADQTTFFVSGEGQAVIDGSKTKVSENHLIVIPKGANHNIINKGDEPLKLFTIYSPPAEPEGVSFKTKEEAEEAEDD</sequence>
<protein>
    <recommendedName>
        <fullName evidence="2">Cupin type-2 domain-containing protein</fullName>
    </recommendedName>
</protein>
<feature type="domain" description="Cupin type-2" evidence="2">
    <location>
        <begin position="32"/>
        <end position="100"/>
    </location>
</feature>
<feature type="region of interest" description="Disordered" evidence="1">
    <location>
        <begin position="104"/>
        <end position="123"/>
    </location>
</feature>
<dbReference type="OrthoDB" id="9798709at2"/>
<dbReference type="InterPro" id="IPR014710">
    <property type="entry name" value="RmlC-like_jellyroll"/>
</dbReference>
<dbReference type="AlphaFoldDB" id="A0A0B2C0U0"/>
<comment type="caution">
    <text evidence="3">The sequence shown here is derived from an EMBL/GenBank/DDBJ whole genome shotgun (WGS) entry which is preliminary data.</text>
</comment>
<evidence type="ECO:0000313" key="4">
    <source>
        <dbReference type="Proteomes" id="UP000030988"/>
    </source>
</evidence>
<dbReference type="InterPro" id="IPR052538">
    <property type="entry name" value="Flavonoid_dioxygenase-like"/>
</dbReference>
<dbReference type="STRING" id="1572751.PK98_04800"/>
<dbReference type="Gene3D" id="2.60.120.10">
    <property type="entry name" value="Jelly Rolls"/>
    <property type="match status" value="1"/>
</dbReference>
<organism evidence="3 4">
    <name type="scientific">Croceibacterium mercuriale</name>
    <dbReference type="NCBI Taxonomy" id="1572751"/>
    <lineage>
        <taxon>Bacteria</taxon>
        <taxon>Pseudomonadati</taxon>
        <taxon>Pseudomonadota</taxon>
        <taxon>Alphaproteobacteria</taxon>
        <taxon>Sphingomonadales</taxon>
        <taxon>Erythrobacteraceae</taxon>
        <taxon>Croceibacterium</taxon>
    </lineage>
</organism>
<dbReference type="RefSeq" id="WP_039094683.1">
    <property type="nucleotide sequence ID" value="NZ_JTDN01000001.1"/>
</dbReference>
<evidence type="ECO:0000259" key="2">
    <source>
        <dbReference type="Pfam" id="PF07883"/>
    </source>
</evidence>
<dbReference type="PANTHER" id="PTHR43346">
    <property type="entry name" value="LIGAND BINDING DOMAIN PROTEIN, PUTATIVE (AFU_ORTHOLOGUE AFUA_6G14370)-RELATED"/>
    <property type="match status" value="1"/>
</dbReference>
<dbReference type="EMBL" id="JTDN01000001">
    <property type="protein sequence ID" value="KHL25902.1"/>
    <property type="molecule type" value="Genomic_DNA"/>
</dbReference>
<dbReference type="PANTHER" id="PTHR43346:SF1">
    <property type="entry name" value="QUERCETIN 2,3-DIOXYGENASE-RELATED"/>
    <property type="match status" value="1"/>
</dbReference>
<keyword evidence="4" id="KW-1185">Reference proteome</keyword>
<accession>A0A0B2C0U0</accession>
<dbReference type="InterPro" id="IPR011051">
    <property type="entry name" value="RmlC_Cupin_sf"/>
</dbReference>
<evidence type="ECO:0000256" key="1">
    <source>
        <dbReference type="SAM" id="MobiDB-lite"/>
    </source>
</evidence>
<reference evidence="3 4" key="1">
    <citation type="submission" date="2014-11" db="EMBL/GenBank/DDBJ databases">
        <title>Draft genome sequence of Kirrobacter mercurialis.</title>
        <authorList>
            <person name="Coil D.A."/>
            <person name="Eisen J.A."/>
        </authorList>
    </citation>
    <scope>NUCLEOTIDE SEQUENCE [LARGE SCALE GENOMIC DNA]</scope>
    <source>
        <strain evidence="3 4">Coronado</strain>
    </source>
</reference>